<feature type="coiled-coil region" evidence="1">
    <location>
        <begin position="95"/>
        <end position="132"/>
    </location>
</feature>
<accession>A0A7C9QVZ0</accession>
<dbReference type="RefSeq" id="WP_163682495.1">
    <property type="nucleotide sequence ID" value="NZ_JAAIYP010000044.1"/>
</dbReference>
<protein>
    <submittedName>
        <fullName evidence="3">Phasin family protein</fullName>
    </submittedName>
</protein>
<dbReference type="EMBL" id="JAAIYP010000044">
    <property type="protein sequence ID" value="NFV81963.1"/>
    <property type="molecule type" value="Genomic_DNA"/>
</dbReference>
<evidence type="ECO:0000259" key="2">
    <source>
        <dbReference type="Pfam" id="PF09361"/>
    </source>
</evidence>
<dbReference type="Proteomes" id="UP000480684">
    <property type="component" value="Unassembled WGS sequence"/>
</dbReference>
<dbReference type="NCBIfam" id="TIGR01841">
    <property type="entry name" value="phasin"/>
    <property type="match status" value="1"/>
</dbReference>
<feature type="domain" description="Phasin" evidence="2">
    <location>
        <begin position="38"/>
        <end position="134"/>
    </location>
</feature>
<dbReference type="Pfam" id="PF09361">
    <property type="entry name" value="Phasin_2"/>
    <property type="match status" value="1"/>
</dbReference>
<organism evidence="3 4">
    <name type="scientific">Magnetospirillum aberrantis SpK</name>
    <dbReference type="NCBI Taxonomy" id="908842"/>
    <lineage>
        <taxon>Bacteria</taxon>
        <taxon>Pseudomonadati</taxon>
        <taxon>Pseudomonadota</taxon>
        <taxon>Alphaproteobacteria</taxon>
        <taxon>Rhodospirillales</taxon>
        <taxon>Rhodospirillaceae</taxon>
        <taxon>Magnetospirillum</taxon>
    </lineage>
</organism>
<evidence type="ECO:0000313" key="4">
    <source>
        <dbReference type="Proteomes" id="UP000480684"/>
    </source>
</evidence>
<sequence length="151" mass="16946">MATKQQAEQFFDFDISKFDISKYLGDFKVPGVDVDTLVSSQRKNIDALTQANKLAYEGFQAVIKRQAEILRQTVDEIAQATKDIAEPGNPQEKAAKQAELAKDAFERSLANLRELSEMVAKANSEAFDLLNKRFTQNLDEVRDAFAKLGKK</sequence>
<name>A0A7C9QVZ0_9PROT</name>
<gene>
    <name evidence="3" type="ORF">G4223_17780</name>
</gene>
<evidence type="ECO:0000256" key="1">
    <source>
        <dbReference type="SAM" id="Coils"/>
    </source>
</evidence>
<proteinExistence type="predicted"/>
<comment type="caution">
    <text evidence="3">The sequence shown here is derived from an EMBL/GenBank/DDBJ whole genome shotgun (WGS) entry which is preliminary data.</text>
</comment>
<dbReference type="InterPro" id="IPR018968">
    <property type="entry name" value="Phasin"/>
</dbReference>
<dbReference type="AlphaFoldDB" id="A0A7C9QVZ0"/>
<reference evidence="3 4" key="1">
    <citation type="submission" date="2020-02" db="EMBL/GenBank/DDBJ databases">
        <authorList>
            <person name="Dziuba M."/>
            <person name="Kuznetsov B."/>
            <person name="Mardanov A."/>
            <person name="Ravin N."/>
            <person name="Grouzdev D."/>
        </authorList>
    </citation>
    <scope>NUCLEOTIDE SEQUENCE [LARGE SCALE GENOMIC DNA]</scope>
    <source>
        <strain evidence="3 4">SpK</strain>
    </source>
</reference>
<keyword evidence="4" id="KW-1185">Reference proteome</keyword>
<dbReference type="InterPro" id="IPR010127">
    <property type="entry name" value="Phasin_subfam-1"/>
</dbReference>
<keyword evidence="1" id="KW-0175">Coiled coil</keyword>
<evidence type="ECO:0000313" key="3">
    <source>
        <dbReference type="EMBL" id="NFV81963.1"/>
    </source>
</evidence>